<feature type="domain" description="Immunity protein 63" evidence="1">
    <location>
        <begin position="42"/>
        <end position="116"/>
    </location>
</feature>
<dbReference type="Pfam" id="PF15599">
    <property type="entry name" value="Imm63"/>
    <property type="match status" value="1"/>
</dbReference>
<dbReference type="RefSeq" id="WP_112227871.1">
    <property type="nucleotide sequence ID" value="NZ_QLTT01000004.1"/>
</dbReference>
<name>A0ABX9E7I0_9PSEU</name>
<organism evidence="2 3">
    <name type="scientific">Lentzea atacamensis</name>
    <dbReference type="NCBI Taxonomy" id="531938"/>
    <lineage>
        <taxon>Bacteria</taxon>
        <taxon>Bacillati</taxon>
        <taxon>Actinomycetota</taxon>
        <taxon>Actinomycetes</taxon>
        <taxon>Pseudonocardiales</taxon>
        <taxon>Pseudonocardiaceae</taxon>
        <taxon>Lentzea</taxon>
    </lineage>
</organism>
<evidence type="ECO:0000259" key="1">
    <source>
        <dbReference type="Pfam" id="PF15599"/>
    </source>
</evidence>
<accession>A0ABX9E7I0</accession>
<evidence type="ECO:0000313" key="2">
    <source>
        <dbReference type="EMBL" id="RAS65645.1"/>
    </source>
</evidence>
<reference evidence="2 3" key="1">
    <citation type="submission" date="2018-06" db="EMBL/GenBank/DDBJ databases">
        <title>Genomic Encyclopedia of Type Strains, Phase IV (KMG-IV): sequencing the most valuable type-strain genomes for metagenomic binning, comparative biology and taxonomic classification.</title>
        <authorList>
            <person name="Goeker M."/>
        </authorList>
    </citation>
    <scope>NUCLEOTIDE SEQUENCE [LARGE SCALE GENOMIC DNA]</scope>
    <source>
        <strain evidence="2 3">DSM 45479</strain>
    </source>
</reference>
<protein>
    <submittedName>
        <fullName evidence="2">Immunity protein 63 of polymorphic toxin system</fullName>
    </submittedName>
</protein>
<dbReference type="InterPro" id="IPR028952">
    <property type="entry name" value="Imm63"/>
</dbReference>
<proteinExistence type="predicted"/>
<sequence length="121" mass="14255">MKDELAARLEAMRRQIGARWVVGFENFDGGHPFIEVAEGPVYRLTAYERGKRLFTKETTELDEILYWAMYEVTWNMAYGYAVEHPVEDEEQRFTAFRRQEELLGTLNPAWVERARAARPTH</sequence>
<comment type="caution">
    <text evidence="2">The sequence shown here is derived from an EMBL/GenBank/DDBJ whole genome shotgun (WGS) entry which is preliminary data.</text>
</comment>
<gene>
    <name evidence="2" type="ORF">C8D87_104196</name>
</gene>
<dbReference type="EMBL" id="QLTT01000004">
    <property type="protein sequence ID" value="RAS65645.1"/>
    <property type="molecule type" value="Genomic_DNA"/>
</dbReference>
<dbReference type="Proteomes" id="UP000248714">
    <property type="component" value="Unassembled WGS sequence"/>
</dbReference>
<keyword evidence="3" id="KW-1185">Reference proteome</keyword>
<evidence type="ECO:0000313" key="3">
    <source>
        <dbReference type="Proteomes" id="UP000248714"/>
    </source>
</evidence>